<evidence type="ECO:0000256" key="1">
    <source>
        <dbReference type="PROSITE-ProRule" id="PRU00023"/>
    </source>
</evidence>
<name>A0A8S9TB07_9CYAN</name>
<accession>A0A8S9TB07</accession>
<keyword evidence="3" id="KW-1185">Reference proteome</keyword>
<dbReference type="InterPro" id="IPR036770">
    <property type="entry name" value="Ankyrin_rpt-contain_sf"/>
</dbReference>
<reference evidence="2" key="2">
    <citation type="submission" date="2019-11" db="EMBL/GenBank/DDBJ databases">
        <title>Improved Assembly of Tolypothrix boutellei genome.</title>
        <authorList>
            <person name="Sarangi A.N."/>
            <person name="Mukherjee M."/>
            <person name="Ghosh S."/>
            <person name="Singh D."/>
            <person name="Das A."/>
            <person name="Kant S."/>
            <person name="Prusty A."/>
            <person name="Tripathy S."/>
        </authorList>
    </citation>
    <scope>NUCLEOTIDE SEQUENCE</scope>
    <source>
        <strain evidence="2">VB521301</strain>
    </source>
</reference>
<evidence type="ECO:0000313" key="2">
    <source>
        <dbReference type="EMBL" id="KAF3889298.1"/>
    </source>
</evidence>
<dbReference type="Proteomes" id="UP000029738">
    <property type="component" value="Unassembled WGS sequence"/>
</dbReference>
<dbReference type="PANTHER" id="PTHR24127:SF1">
    <property type="entry name" value="ANKYRIN REPEAT AND EF-HAND DOMAIN-CONTAINING PROTEIN 1"/>
    <property type="match status" value="1"/>
</dbReference>
<dbReference type="PROSITE" id="PS50297">
    <property type="entry name" value="ANK_REP_REGION"/>
    <property type="match status" value="2"/>
</dbReference>
<comment type="caution">
    <text evidence="2">The sequence shown here is derived from an EMBL/GenBank/DDBJ whole genome shotgun (WGS) entry which is preliminary data.</text>
</comment>
<dbReference type="InterPro" id="IPR052801">
    <property type="entry name" value="Ankyrin-EF-hand"/>
</dbReference>
<gene>
    <name evidence="2" type="ORF">DA73_0400030305</name>
</gene>
<dbReference type="Gene3D" id="1.25.40.20">
    <property type="entry name" value="Ankyrin repeat-containing domain"/>
    <property type="match status" value="1"/>
</dbReference>
<dbReference type="Pfam" id="PF12796">
    <property type="entry name" value="Ank_2"/>
    <property type="match status" value="1"/>
</dbReference>
<dbReference type="EMBL" id="JHEG04000001">
    <property type="protein sequence ID" value="KAF3889298.1"/>
    <property type="molecule type" value="Genomic_DNA"/>
</dbReference>
<dbReference type="SMART" id="SM00248">
    <property type="entry name" value="ANK"/>
    <property type="match status" value="3"/>
</dbReference>
<dbReference type="OrthoDB" id="490278at2"/>
<proteinExistence type="predicted"/>
<evidence type="ECO:0000313" key="3">
    <source>
        <dbReference type="Proteomes" id="UP000029738"/>
    </source>
</evidence>
<dbReference type="SUPFAM" id="SSF48403">
    <property type="entry name" value="Ankyrin repeat"/>
    <property type="match status" value="1"/>
</dbReference>
<feature type="repeat" description="ANK" evidence="1">
    <location>
        <begin position="33"/>
        <end position="65"/>
    </location>
</feature>
<reference evidence="2" key="1">
    <citation type="journal article" date="2015" name="Genome Announc.">
        <title>Draft Genome Sequence of Tolypothrix boutellei Strain VB521301.</title>
        <authorList>
            <person name="Chandrababunaidu M.M."/>
            <person name="Singh D."/>
            <person name="Sen D."/>
            <person name="Bhan S."/>
            <person name="Das S."/>
            <person name="Gupta A."/>
            <person name="Adhikary S.P."/>
            <person name="Tripathy S."/>
        </authorList>
    </citation>
    <scope>NUCLEOTIDE SEQUENCE</scope>
    <source>
        <strain evidence="2">VB521301</strain>
    </source>
</reference>
<dbReference type="PANTHER" id="PTHR24127">
    <property type="entry name" value="ANKYRIN REPEAT AND EF-HAND DOMAIN-CONTAINING PROTEIN 1"/>
    <property type="match status" value="1"/>
</dbReference>
<sequence>MTKLTQLIKAINANDIATVKTLINEGVELNSIYDLPPLARAASVGNVEMVKLLIEGGADVNLQMEEEADTALTIAALYGQIEVVKILVEAGADVNIGDCYGTKAVAMAASNGHEDVYNFLAPLTVPKFEPGATILAEAKRQKQRRNEKGIWVYKTEENSS</sequence>
<keyword evidence="1" id="KW-0040">ANK repeat</keyword>
<dbReference type="InterPro" id="IPR002110">
    <property type="entry name" value="Ankyrin_rpt"/>
</dbReference>
<organism evidence="2 3">
    <name type="scientific">Tolypothrix bouteillei VB521301</name>
    <dbReference type="NCBI Taxonomy" id="1479485"/>
    <lineage>
        <taxon>Bacteria</taxon>
        <taxon>Bacillati</taxon>
        <taxon>Cyanobacteriota</taxon>
        <taxon>Cyanophyceae</taxon>
        <taxon>Nostocales</taxon>
        <taxon>Tolypothrichaceae</taxon>
        <taxon>Tolypothrix</taxon>
    </lineage>
</organism>
<dbReference type="PROSITE" id="PS50088">
    <property type="entry name" value="ANK_REPEAT"/>
    <property type="match status" value="2"/>
</dbReference>
<protein>
    <submittedName>
        <fullName evidence="2">Ankyrin repeat domain-containing protein</fullName>
    </submittedName>
</protein>
<dbReference type="AlphaFoldDB" id="A0A8S9TB07"/>
<feature type="repeat" description="ANK" evidence="1">
    <location>
        <begin position="67"/>
        <end position="99"/>
    </location>
</feature>